<evidence type="ECO:0000313" key="1">
    <source>
        <dbReference type="EMBL" id="QHT00873.1"/>
    </source>
</evidence>
<accession>A0A6C0C969</accession>
<reference evidence="1" key="1">
    <citation type="journal article" date="2020" name="Nature">
        <title>Giant virus diversity and host interactions through global metagenomics.</title>
        <authorList>
            <person name="Schulz F."/>
            <person name="Roux S."/>
            <person name="Paez-Espino D."/>
            <person name="Jungbluth S."/>
            <person name="Walsh D.A."/>
            <person name="Denef V.J."/>
            <person name="McMahon K.D."/>
            <person name="Konstantinidis K.T."/>
            <person name="Eloe-Fadrosh E.A."/>
            <person name="Kyrpides N.C."/>
            <person name="Woyke T."/>
        </authorList>
    </citation>
    <scope>NUCLEOTIDE SEQUENCE</scope>
    <source>
        <strain evidence="1">GVMAG-M-3300020192-26</strain>
    </source>
</reference>
<proteinExistence type="predicted"/>
<dbReference type="EMBL" id="MN739360">
    <property type="protein sequence ID" value="QHT00873.1"/>
    <property type="molecule type" value="Genomic_DNA"/>
</dbReference>
<sequence length="63" mass="7707">MKYLFESKERLTKFVEDVFGKMGIYDDDDHFIKLRENYRCDYLLKVGVRSLDDVTKELEQFIY</sequence>
<name>A0A6C0C969_9ZZZZ</name>
<protein>
    <submittedName>
        <fullName evidence="1">Uncharacterized protein</fullName>
    </submittedName>
</protein>
<dbReference type="AlphaFoldDB" id="A0A6C0C969"/>
<organism evidence="1">
    <name type="scientific">viral metagenome</name>
    <dbReference type="NCBI Taxonomy" id="1070528"/>
    <lineage>
        <taxon>unclassified sequences</taxon>
        <taxon>metagenomes</taxon>
        <taxon>organismal metagenomes</taxon>
    </lineage>
</organism>